<dbReference type="CDD" id="cd00368">
    <property type="entry name" value="Molybdopterin-Binding"/>
    <property type="match status" value="1"/>
</dbReference>
<dbReference type="InterPro" id="IPR006963">
    <property type="entry name" value="Mopterin_OxRdtase_4Fe-4S_dom"/>
</dbReference>
<dbReference type="STRING" id="638303.Thal_0121"/>
<dbReference type="HOGENOM" id="CLU_529890_0_0_0"/>
<keyword evidence="6" id="KW-1185">Reference proteome</keyword>
<dbReference type="OrthoDB" id="9864at2"/>
<feature type="domain" description="4Fe-4S Mo/W bis-MGD-type" evidence="4">
    <location>
        <begin position="16"/>
        <end position="70"/>
    </location>
</feature>
<protein>
    <submittedName>
        <fullName evidence="5">Molybdopterin oxidoreductase Fe4S4 region</fullName>
    </submittedName>
</protein>
<reference evidence="6" key="1">
    <citation type="journal article" date="2010" name="Stand. Genomic Sci.">
        <title>Complete genome sequence of Thermocrinis albus type strain (HI 11/12T).</title>
        <authorList>
            <person name="Wirth R."/>
            <person name="Sikorski J."/>
            <person name="Brambilla E."/>
            <person name="Misra M."/>
            <person name="Lapidus A."/>
            <person name="Copeland A."/>
            <person name="Nolan M."/>
            <person name="Lucas S."/>
            <person name="Chen F."/>
            <person name="Tice H."/>
            <person name="Cheng J.F."/>
            <person name="Han C."/>
            <person name="Detter J.C."/>
            <person name="Tapia R."/>
            <person name="Bruce D."/>
            <person name="Goodwin L."/>
            <person name="Pitluck S."/>
            <person name="Pati A."/>
            <person name="Anderson I."/>
            <person name="Ivanova N."/>
            <person name="Mavromatis K."/>
            <person name="Mikhailova N."/>
            <person name="Chen A."/>
            <person name="Palaniappan K."/>
            <person name="Bilek Y."/>
            <person name="Hader T."/>
            <person name="Land M."/>
            <person name="Hauser L."/>
            <person name="Chang Y.J."/>
            <person name="Jeffries C.D."/>
            <person name="Tindall B.J."/>
            <person name="Rohde M."/>
            <person name="Goker M."/>
            <person name="Bristow J."/>
            <person name="Eisen J.A."/>
            <person name="Markowitz V."/>
            <person name="Hugenholtz P."/>
            <person name="Kyrpides N.C."/>
            <person name="Klenk H.P."/>
        </authorList>
    </citation>
    <scope>NUCLEOTIDE SEQUENCE [LARGE SCALE GENOMIC DNA]</scope>
    <source>
        <strain evidence="6">DSM 14484 / JCM 11386 / HI 11/12</strain>
    </source>
</reference>
<evidence type="ECO:0000259" key="4">
    <source>
        <dbReference type="SMART" id="SM00926"/>
    </source>
</evidence>
<dbReference type="Proteomes" id="UP000002043">
    <property type="component" value="Chromosome"/>
</dbReference>
<dbReference type="AlphaFoldDB" id="D3SNM1"/>
<dbReference type="Pfam" id="PF04879">
    <property type="entry name" value="Molybdop_Fe4S4"/>
    <property type="match status" value="1"/>
</dbReference>
<evidence type="ECO:0000313" key="6">
    <source>
        <dbReference type="Proteomes" id="UP000002043"/>
    </source>
</evidence>
<dbReference type="GO" id="GO:0051536">
    <property type="term" value="F:iron-sulfur cluster binding"/>
    <property type="evidence" value="ECO:0007669"/>
    <property type="project" value="UniProtKB-KW"/>
</dbReference>
<keyword evidence="1" id="KW-0479">Metal-binding</keyword>
<evidence type="ECO:0000256" key="1">
    <source>
        <dbReference type="ARBA" id="ARBA00022723"/>
    </source>
</evidence>
<evidence type="ECO:0000256" key="2">
    <source>
        <dbReference type="ARBA" id="ARBA00023004"/>
    </source>
</evidence>
<dbReference type="GO" id="GO:0016491">
    <property type="term" value="F:oxidoreductase activity"/>
    <property type="evidence" value="ECO:0007669"/>
    <property type="project" value="InterPro"/>
</dbReference>
<gene>
    <name evidence="5" type="ordered locus">Thal_0121</name>
</gene>
<dbReference type="SUPFAM" id="SSF53706">
    <property type="entry name" value="Formate dehydrogenase/DMSO reductase, domains 1-3"/>
    <property type="match status" value="1"/>
</dbReference>
<evidence type="ECO:0000256" key="3">
    <source>
        <dbReference type="ARBA" id="ARBA00023014"/>
    </source>
</evidence>
<proteinExistence type="predicted"/>
<keyword evidence="3" id="KW-0411">Iron-sulfur</keyword>
<dbReference type="KEGG" id="tal:Thal_0121"/>
<sequence>MLLKPTALPLTAKEFDEAKVGLCMGCGCGCSYIAYLKGDRLVDLYGHPADPRGMGSLCSKGMAYVQLVNTSPFRLKGFHLRQGEEFVSVSEGDAVSFLREALKGRVAVLMDRQTASYTDYLMLRELGDIYVDAPVVDFLPSTVDFSRWKDFKFILSWEAEPVYSEVMASRWLVDGVERGAYLVCLSSIHATVCAKASEKHLLNPWKQIEFLKEPPLPIKRFLQTVPSLVLVGTSLLASPFKNSVINILYQWRKKWKVEYSLVGDLMPYPAGTLQDLFNRLEQYDTFLVLGNLLRYFPPEALDVLKSKKVITFSLFPNFSVHHSHLVISCTFWTEREFIHFRNGFGTLYRTPPVLKPPQGTFHIPYILQLITQKREEPLTDLLLEAKPIETVEEKPLPKEGILLVCDNTLVEELGRWNLWTHELDKYQKAILSPATAKVMGVRDSVEIGGVRFPVEISSNVAEGVIWISSSFEEYQPYDPGVRPGAFMKNPFFRYEVLT</sequence>
<dbReference type="RefSeq" id="WP_012991165.1">
    <property type="nucleotide sequence ID" value="NC_013894.1"/>
</dbReference>
<dbReference type="EMBL" id="CP001931">
    <property type="protein sequence ID" value="ADC88758.1"/>
    <property type="molecule type" value="Genomic_DNA"/>
</dbReference>
<name>D3SNM1_THEAH</name>
<organism evidence="5 6">
    <name type="scientific">Thermocrinis albus (strain DSM 14484 / JCM 11386 / HI 11/12)</name>
    <dbReference type="NCBI Taxonomy" id="638303"/>
    <lineage>
        <taxon>Bacteria</taxon>
        <taxon>Pseudomonadati</taxon>
        <taxon>Aquificota</taxon>
        <taxon>Aquificia</taxon>
        <taxon>Aquificales</taxon>
        <taxon>Aquificaceae</taxon>
        <taxon>Thermocrinis</taxon>
    </lineage>
</organism>
<dbReference type="SMART" id="SM00926">
    <property type="entry name" value="Molybdop_Fe4S4"/>
    <property type="match status" value="1"/>
</dbReference>
<evidence type="ECO:0000313" key="5">
    <source>
        <dbReference type="EMBL" id="ADC88758.1"/>
    </source>
</evidence>
<dbReference type="GO" id="GO:0046872">
    <property type="term" value="F:metal ion binding"/>
    <property type="evidence" value="ECO:0007669"/>
    <property type="project" value="UniProtKB-KW"/>
</dbReference>
<dbReference type="eggNOG" id="COG0243">
    <property type="taxonomic scope" value="Bacteria"/>
</dbReference>
<dbReference type="Gene3D" id="3.30.200.210">
    <property type="match status" value="1"/>
</dbReference>
<keyword evidence="2" id="KW-0408">Iron</keyword>
<accession>D3SNM1</accession>